<feature type="non-terminal residue" evidence="2">
    <location>
        <position position="81"/>
    </location>
</feature>
<reference evidence="2" key="1">
    <citation type="submission" date="2023-10" db="EMBL/GenBank/DDBJ databases">
        <title>Genome assembly of Pristionchus species.</title>
        <authorList>
            <person name="Yoshida K."/>
            <person name="Sommer R.J."/>
        </authorList>
    </citation>
    <scope>NUCLEOTIDE SEQUENCE</scope>
    <source>
        <strain evidence="2">RS5133</strain>
    </source>
</reference>
<keyword evidence="1" id="KW-0812">Transmembrane</keyword>
<evidence type="ECO:0008006" key="4">
    <source>
        <dbReference type="Google" id="ProtNLM"/>
    </source>
</evidence>
<dbReference type="Proteomes" id="UP001432322">
    <property type="component" value="Unassembled WGS sequence"/>
</dbReference>
<organism evidence="2 3">
    <name type="scientific">Pristionchus fissidentatus</name>
    <dbReference type="NCBI Taxonomy" id="1538716"/>
    <lineage>
        <taxon>Eukaryota</taxon>
        <taxon>Metazoa</taxon>
        <taxon>Ecdysozoa</taxon>
        <taxon>Nematoda</taxon>
        <taxon>Chromadorea</taxon>
        <taxon>Rhabditida</taxon>
        <taxon>Rhabditina</taxon>
        <taxon>Diplogasteromorpha</taxon>
        <taxon>Diplogasteroidea</taxon>
        <taxon>Neodiplogasteridae</taxon>
        <taxon>Pristionchus</taxon>
    </lineage>
</organism>
<evidence type="ECO:0000313" key="2">
    <source>
        <dbReference type="EMBL" id="GMT22023.1"/>
    </source>
</evidence>
<keyword evidence="3" id="KW-1185">Reference proteome</keyword>
<name>A0AAV5VR98_9BILA</name>
<dbReference type="AlphaFoldDB" id="A0AAV5VR98"/>
<keyword evidence="1" id="KW-1133">Transmembrane helix</keyword>
<keyword evidence="1" id="KW-0472">Membrane</keyword>
<protein>
    <recommendedName>
        <fullName evidence="4">G protein-coupled receptor</fullName>
    </recommendedName>
</protein>
<dbReference type="EMBL" id="BTSY01000004">
    <property type="protein sequence ID" value="GMT22023.1"/>
    <property type="molecule type" value="Genomic_DNA"/>
</dbReference>
<evidence type="ECO:0000313" key="3">
    <source>
        <dbReference type="Proteomes" id="UP001432322"/>
    </source>
</evidence>
<proteinExistence type="predicted"/>
<evidence type="ECO:0000256" key="1">
    <source>
        <dbReference type="SAM" id="Phobius"/>
    </source>
</evidence>
<accession>A0AAV5VR98</accession>
<sequence>VHYAIFVNRSVAATHRPLFEIVCGSEVLMLLLVAFLCPFNFWIAYKAAPLHRNLRYALMFSVVQGMQGTFSRIILLCAQNF</sequence>
<comment type="caution">
    <text evidence="2">The sequence shown here is derived from an EMBL/GenBank/DDBJ whole genome shotgun (WGS) entry which is preliminary data.</text>
</comment>
<gene>
    <name evidence="2" type="ORF">PFISCL1PPCAC_13320</name>
</gene>
<feature type="transmembrane region" description="Helical" evidence="1">
    <location>
        <begin position="27"/>
        <end position="45"/>
    </location>
</feature>
<feature type="non-terminal residue" evidence="2">
    <location>
        <position position="1"/>
    </location>
</feature>